<feature type="transmembrane region" description="Helical" evidence="2">
    <location>
        <begin position="170"/>
        <end position="188"/>
    </location>
</feature>
<feature type="signal peptide" evidence="3">
    <location>
        <begin position="1"/>
        <end position="18"/>
    </location>
</feature>
<keyword evidence="2" id="KW-0812">Transmembrane</keyword>
<proteinExistence type="predicted"/>
<keyword evidence="2" id="KW-0472">Membrane</keyword>
<evidence type="ECO:0000313" key="5">
    <source>
        <dbReference type="CGD" id="CAL0000159854"/>
    </source>
</evidence>
<protein>
    <recommendedName>
        <fullName evidence="4">ER membrane protein complex subunit 7 beta-sandwich domain-containing protein</fullName>
    </recommendedName>
</protein>
<keyword evidence="3" id="KW-0732">Signal</keyword>
<evidence type="ECO:0000313" key="7">
    <source>
        <dbReference type="Proteomes" id="UP000002605"/>
    </source>
</evidence>
<name>B9W846_CANDC</name>
<dbReference type="HOGENOM" id="CLU_082179_0_0_1"/>
<feature type="chain" id="PRO_5002893691" description="ER membrane protein complex subunit 7 beta-sandwich domain-containing protein" evidence="3">
    <location>
        <begin position="19"/>
        <end position="239"/>
    </location>
</feature>
<dbReference type="EMBL" id="FM992688">
    <property type="protein sequence ID" value="CAX44882.1"/>
    <property type="molecule type" value="Genomic_DNA"/>
</dbReference>
<dbReference type="eggNOG" id="ENOG502RQ1V">
    <property type="taxonomic scope" value="Eukaryota"/>
</dbReference>
<keyword evidence="2" id="KW-1133">Transmembrane helix</keyword>
<gene>
    <name evidence="5" type="ordered locus">Cd36_06080</name>
    <name evidence="6" type="ORF">CD36_06080</name>
</gene>
<evidence type="ECO:0000256" key="2">
    <source>
        <dbReference type="SAM" id="Phobius"/>
    </source>
</evidence>
<feature type="domain" description="ER membrane protein complex subunit 7 beta-sandwich" evidence="4">
    <location>
        <begin position="50"/>
        <end position="156"/>
    </location>
</feature>
<accession>B9W846</accession>
<feature type="compositionally biased region" description="Polar residues" evidence="1">
    <location>
        <begin position="219"/>
        <end position="232"/>
    </location>
</feature>
<evidence type="ECO:0000256" key="3">
    <source>
        <dbReference type="SAM" id="SignalP"/>
    </source>
</evidence>
<dbReference type="AlphaFoldDB" id="B9W846"/>
<dbReference type="OrthoDB" id="4085072at2759"/>
<dbReference type="RefSeq" id="XP_002417268.1">
    <property type="nucleotide sequence ID" value="XM_002417223.1"/>
</dbReference>
<keyword evidence="7" id="KW-1185">Reference proteome</keyword>
<dbReference type="InterPro" id="IPR019008">
    <property type="entry name" value="Beta_sandwich_EMC7"/>
</dbReference>
<evidence type="ECO:0000259" key="4">
    <source>
        <dbReference type="Pfam" id="PF09430"/>
    </source>
</evidence>
<dbReference type="Pfam" id="PF09430">
    <property type="entry name" value="EMC7_beta-sandw"/>
    <property type="match status" value="1"/>
</dbReference>
<dbReference type="Proteomes" id="UP000002605">
    <property type="component" value="Chromosome 1"/>
</dbReference>
<reference evidence="6 7" key="1">
    <citation type="journal article" date="2009" name="Genome Res.">
        <title>Comparative genomics of the fungal pathogens Candida dubliniensis and Candida albicans.</title>
        <authorList>
            <person name="Jackson A.P."/>
            <person name="Gamble J.A."/>
            <person name="Yeomans T."/>
            <person name="Moran G.P."/>
            <person name="Saunders D."/>
            <person name="Harris D."/>
            <person name="Aslett M."/>
            <person name="Barrell J.F."/>
            <person name="Butler G."/>
            <person name="Citiulo F."/>
            <person name="Coleman D.C."/>
            <person name="de Groot P.W.J."/>
            <person name="Goodwin T.J."/>
            <person name="Quail M.A."/>
            <person name="McQuillan J."/>
            <person name="Munro C.A."/>
            <person name="Pain A."/>
            <person name="Poulter R.T."/>
            <person name="Rajandream M.A."/>
            <person name="Renauld H."/>
            <person name="Spiering M.J."/>
            <person name="Tivey A."/>
            <person name="Gow N.A.R."/>
            <person name="Barrell B."/>
            <person name="Sullivan D.J."/>
            <person name="Berriman M."/>
        </authorList>
    </citation>
    <scope>NUCLEOTIDE SEQUENCE [LARGE SCALE GENOMIC DNA]</scope>
    <source>
        <strain evidence="7">CD36 / ATCC MYA-646 / CBS 7987 / NCPF 3949 / NRRL Y-17841</strain>
    </source>
</reference>
<dbReference type="VEuPathDB" id="FungiDB:CD36_06080"/>
<organism evidence="6 7">
    <name type="scientific">Candida dubliniensis (strain CD36 / ATCC MYA-646 / CBS 7987 / NCPF 3949 / NRRL Y-17841)</name>
    <name type="common">Yeast</name>
    <dbReference type="NCBI Taxonomy" id="573826"/>
    <lineage>
        <taxon>Eukaryota</taxon>
        <taxon>Fungi</taxon>
        <taxon>Dikarya</taxon>
        <taxon>Ascomycota</taxon>
        <taxon>Saccharomycotina</taxon>
        <taxon>Pichiomycetes</taxon>
        <taxon>Debaryomycetaceae</taxon>
        <taxon>Candida/Lodderomyces clade</taxon>
        <taxon>Candida</taxon>
    </lineage>
</organism>
<dbReference type="CGD" id="CAL0000159854">
    <property type="gene designation" value="Cd36_06080"/>
</dbReference>
<evidence type="ECO:0000256" key="1">
    <source>
        <dbReference type="SAM" id="MobiDB-lite"/>
    </source>
</evidence>
<evidence type="ECO:0000313" key="6">
    <source>
        <dbReference type="EMBL" id="CAX44882.1"/>
    </source>
</evidence>
<feature type="region of interest" description="Disordered" evidence="1">
    <location>
        <begin position="213"/>
        <end position="239"/>
    </location>
</feature>
<dbReference type="GeneID" id="8044808"/>
<dbReference type="KEGG" id="cdu:CD36_06080"/>
<sequence>MRLIVLSIFCICITFTTAIGFKGKIEGIPSVNELYHTKNKIVPNGDNYNNRISVDLYFSNSFTPITTVVDSKYNFKFNNLESGEYELLVNSYDFGFEQNRFKIIVDDESIVAYEHGIGQDSYNTTSITNLNENPLPIKYLATKEFYEYHGGSLSDLLMNSPFGFIFKNRYMTIVFTACLAIMAAPYILQVVSPEFAAELNQIQAQTAKERLGEKVIEPSESTVRSTGINKSQGAVKKRR</sequence>